<dbReference type="PANTHER" id="PTHR47706">
    <property type="entry name" value="NMRA-LIKE FAMILY PROTEIN"/>
    <property type="match status" value="1"/>
</dbReference>
<dbReference type="CDD" id="cd05259">
    <property type="entry name" value="PCBER_SDR_a"/>
    <property type="match status" value="1"/>
</dbReference>
<dbReference type="PANTHER" id="PTHR47706:SF9">
    <property type="entry name" value="NMRA-LIKE DOMAIN-CONTAINING PROTEIN-RELATED"/>
    <property type="match status" value="1"/>
</dbReference>
<keyword evidence="2" id="KW-0560">Oxidoreductase</keyword>
<evidence type="ECO:0000313" key="4">
    <source>
        <dbReference type="EMBL" id="QIX00717.1"/>
    </source>
</evidence>
<dbReference type="Gene3D" id="3.40.50.720">
    <property type="entry name" value="NAD(P)-binding Rossmann-like Domain"/>
    <property type="match status" value="1"/>
</dbReference>
<name>A0A6H0Y130_9PEZI</name>
<keyword evidence="5" id="KW-1185">Reference proteome</keyword>
<dbReference type="InterPro" id="IPR036291">
    <property type="entry name" value="NAD(P)-bd_dom_sf"/>
</dbReference>
<dbReference type="InterPro" id="IPR051609">
    <property type="entry name" value="NmrA/Isoflavone_reductase-like"/>
</dbReference>
<dbReference type="Gene3D" id="3.90.25.10">
    <property type="entry name" value="UDP-galactose 4-epimerase, domain 1"/>
    <property type="match status" value="1"/>
</dbReference>
<protein>
    <recommendedName>
        <fullName evidence="3">NmrA-like domain-containing protein</fullName>
    </recommendedName>
</protein>
<dbReference type="OrthoDB" id="9984533at2759"/>
<keyword evidence="1" id="KW-0521">NADP</keyword>
<evidence type="ECO:0000256" key="1">
    <source>
        <dbReference type="ARBA" id="ARBA00022857"/>
    </source>
</evidence>
<dbReference type="SUPFAM" id="SSF51735">
    <property type="entry name" value="NAD(P)-binding Rossmann-fold domains"/>
    <property type="match status" value="1"/>
</dbReference>
<dbReference type="EMBL" id="CP051142">
    <property type="protein sequence ID" value="QIX00717.1"/>
    <property type="molecule type" value="Genomic_DNA"/>
</dbReference>
<dbReference type="Proteomes" id="UP000503462">
    <property type="component" value="Chromosome 4"/>
</dbReference>
<evidence type="ECO:0000256" key="2">
    <source>
        <dbReference type="ARBA" id="ARBA00023002"/>
    </source>
</evidence>
<dbReference type="InterPro" id="IPR008030">
    <property type="entry name" value="NmrA-like"/>
</dbReference>
<dbReference type="Pfam" id="PF05368">
    <property type="entry name" value="NmrA"/>
    <property type="match status" value="1"/>
</dbReference>
<proteinExistence type="predicted"/>
<evidence type="ECO:0000313" key="5">
    <source>
        <dbReference type="Proteomes" id="UP000503462"/>
    </source>
</evidence>
<accession>A0A6H0Y130</accession>
<evidence type="ECO:0000259" key="3">
    <source>
        <dbReference type="Pfam" id="PF05368"/>
    </source>
</evidence>
<dbReference type="InterPro" id="IPR045312">
    <property type="entry name" value="PCBER-like"/>
</dbReference>
<feature type="domain" description="NmrA-like" evidence="3">
    <location>
        <begin position="14"/>
        <end position="246"/>
    </location>
</feature>
<reference evidence="4 5" key="1">
    <citation type="journal article" date="2016" name="Sci. Rep.">
        <title>Peltaster fructicola genome reveals evolution from an invasive phytopathogen to an ectophytic parasite.</title>
        <authorList>
            <person name="Xu C."/>
            <person name="Chen H."/>
            <person name="Gleason M.L."/>
            <person name="Xu J.R."/>
            <person name="Liu H."/>
            <person name="Zhang R."/>
            <person name="Sun G."/>
        </authorList>
    </citation>
    <scope>NUCLEOTIDE SEQUENCE [LARGE SCALE GENOMIC DNA]</scope>
    <source>
        <strain evidence="4 5">LNHT1506</strain>
    </source>
</reference>
<organism evidence="4 5">
    <name type="scientific">Peltaster fructicola</name>
    <dbReference type="NCBI Taxonomy" id="286661"/>
    <lineage>
        <taxon>Eukaryota</taxon>
        <taxon>Fungi</taxon>
        <taxon>Dikarya</taxon>
        <taxon>Ascomycota</taxon>
        <taxon>Pezizomycotina</taxon>
        <taxon>Dothideomycetes</taxon>
        <taxon>Dothideomycetes incertae sedis</taxon>
        <taxon>Peltaster</taxon>
    </lineage>
</organism>
<sequence length="310" mass="34315">MAATANTNHAGGLQKIVLLGADGVLGPFLLHQLVVNNFEVTILKRAGSKSPDTYPSGVKVQRVSDSFPEDDIVPILKGHDAVITAINATQLDLQKRMADASVRAGIKRFMPADFGSCDPATQRAQDMVPGFKCKAEMRAYLTDLANKHSGFTWTSLVNGHLFDWLDFVKVFVDSKKISVLDSGKVKSSYSTRDRVGEATVHVLQRPAKTANKVLFVQSFHVDQSQIVAAFEKATDSTWTVERLESSKYEHEEEVKRDQGDDSAIENLVWLLGVVEGDWPSKKEFAMDLLELKDQDLDQVVGQIVKQHHAH</sequence>
<dbReference type="AlphaFoldDB" id="A0A6H0Y130"/>
<dbReference type="GO" id="GO:0016491">
    <property type="term" value="F:oxidoreductase activity"/>
    <property type="evidence" value="ECO:0007669"/>
    <property type="project" value="UniProtKB-KW"/>
</dbReference>
<gene>
    <name evidence="4" type="ORF">AMS68_006234</name>
</gene>